<dbReference type="KEGG" id="vg:33194254"/>
<evidence type="ECO:0000313" key="6">
    <source>
        <dbReference type="Proteomes" id="UP000214863"/>
    </source>
</evidence>
<protein>
    <submittedName>
        <fullName evidence="5">Capsid portal protein</fullName>
    </submittedName>
</protein>
<dbReference type="RefSeq" id="YP_009388543.1">
    <property type="nucleotide sequence ID" value="NC_035117.1"/>
</dbReference>
<evidence type="ECO:0000256" key="1">
    <source>
        <dbReference type="ARBA" id="ARBA00022562"/>
    </source>
</evidence>
<dbReference type="GeneID" id="33194254"/>
<evidence type="ECO:0000256" key="2">
    <source>
        <dbReference type="ARBA" id="ARBA00022612"/>
    </source>
</evidence>
<dbReference type="Proteomes" id="UP000214863">
    <property type="component" value="Segment"/>
</dbReference>
<keyword evidence="6" id="KW-1185">Reference proteome</keyword>
<dbReference type="Pfam" id="PF01763">
    <property type="entry name" value="Herpes_UL6"/>
    <property type="match status" value="1"/>
</dbReference>
<dbReference type="HAMAP" id="MF_04012">
    <property type="entry name" value="HSV_PORTL"/>
    <property type="match status" value="1"/>
</dbReference>
<keyword evidence="1" id="KW-1048">Host nucleus</keyword>
<gene>
    <name evidence="5" type="primary">ORF43</name>
</gene>
<dbReference type="OrthoDB" id="2470at10239"/>
<sequence length="588" mass="65986">MFKTNASPTASIPVHPTTTSTGLFEILQGKYAYGKGQTLYSSLKNPGVFSRQLLIHLYKTALANCTYDNVVADWSKYETAIRGRWAAEYRENPAFKTSTFRSWAGTMRMAIEQILLHNIHQILHSRLSLSYERYVDWVVATGLVPVVRRRPNKRLIDSIRNRITYSCTPAETRGCRTVAGVVEALRRELDEIIEALTSIYIPCYSEVAIHFDCTTGEYGGVYLQQPIKVEVICPPIIVGNAVTFDSPVQRLYHNIMMCHRTAEHAKLCQLLNTGPVKAVVGSAGGNLYKDILSHLEQSAQKKDPKREMLQLLLKLAENRTVSGVTDVVEDFIADVSNNIIDKNKLFGVAGETTTQGLKKQVSNTVFKCLTNQINEQFETISGMERERELFVKKINLMEAQLSQCQNKDKGARVRLDVLTDDTLDALSNIRTTGLNLASSTIAKGETVLNSFLTQYVPPFRDMAKDLTQLWESELFHTYRLTPVVDNQGQRLYVKYTQDTIAILMGPFIYLIAGLYQMELITDTYSALSLLEIVEYLHRGSRLAIYISDIGSKYCPLPPTESSEPSNIPGDWTAWASGTGHELPERVGV</sequence>
<dbReference type="GO" id="GO:0044423">
    <property type="term" value="C:virion component"/>
    <property type="evidence" value="ECO:0007669"/>
    <property type="project" value="UniProtKB-KW"/>
</dbReference>
<dbReference type="EMBL" id="KY965444">
    <property type="protein sequence ID" value="ARW78105.1"/>
    <property type="molecule type" value="Genomic_DNA"/>
</dbReference>
<name>A0A1Z1NEH3_9GAMA</name>
<evidence type="ECO:0000256" key="4">
    <source>
        <dbReference type="ARBA" id="ARBA00023219"/>
    </source>
</evidence>
<dbReference type="GO" id="GO:0051276">
    <property type="term" value="P:chromosome organization"/>
    <property type="evidence" value="ECO:0007669"/>
    <property type="project" value="InterPro"/>
</dbReference>
<keyword evidence="4" id="KW-0231">Viral genome packaging</keyword>
<evidence type="ECO:0000313" key="5">
    <source>
        <dbReference type="EMBL" id="ARW78105.1"/>
    </source>
</evidence>
<evidence type="ECO:0000256" key="3">
    <source>
        <dbReference type="ARBA" id="ARBA00022844"/>
    </source>
</evidence>
<keyword evidence="3" id="KW-0946">Virion</keyword>
<proteinExistence type="inferred from homology"/>
<accession>A0A1Z1NEH3</accession>
<organism evidence="5">
    <name type="scientific">Common bottlenose dolphin gammaherpesvirus 1 strain Sarasota</name>
    <dbReference type="NCBI Taxonomy" id="2022783"/>
    <lineage>
        <taxon>Viruses</taxon>
        <taxon>Duplodnaviria</taxon>
        <taxon>Heunggongvirae</taxon>
        <taxon>Peploviricota</taxon>
        <taxon>Herviviricetes</taxon>
        <taxon>Herpesvirales</taxon>
        <taxon>Orthoherpesviridae</taxon>
        <taxon>Gammaherpesvirinae</taxon>
        <taxon>Bossavirus</taxon>
        <taxon>Bossavirus delphinidgamma1</taxon>
        <taxon>Delphinid gammaherpesvirus 1</taxon>
    </lineage>
</organism>
<keyword evidence="2" id="KW-1188">Viral release from host cell</keyword>
<reference evidence="5" key="1">
    <citation type="submission" date="2017-04" db="EMBL/GenBank/DDBJ databases">
        <title>Genome sequence of delphinid gammaherpesvirus 1 from an Atlantic bottlenose dolphin (Tursiops truncatus).</title>
        <authorList>
            <person name="Davison A.J."/>
            <person name="Subramaniam K."/>
            <person name="Kerr K."/>
            <person name="Jacob J.J."/>
            <person name="Landrau-Giovannetti N."/>
            <person name="Waltzek T.B."/>
        </authorList>
    </citation>
    <scope>NUCLEOTIDE SEQUENCE [LARGE SCALE GENOMIC DNA]</scope>
    <source>
        <strain evidence="5">Sarasota</strain>
    </source>
</reference>
<dbReference type="InterPro" id="IPR002660">
    <property type="entry name" value="Herpes_Portal"/>
</dbReference>